<name>A0A2S3ZWY2_ARTGL</name>
<protein>
    <submittedName>
        <fullName evidence="3">Uncharacterized protein</fullName>
    </submittedName>
</protein>
<organism evidence="3 4">
    <name type="scientific">Arthrobacter glacialis</name>
    <dbReference type="NCBI Taxonomy" id="1664"/>
    <lineage>
        <taxon>Bacteria</taxon>
        <taxon>Bacillati</taxon>
        <taxon>Actinomycetota</taxon>
        <taxon>Actinomycetes</taxon>
        <taxon>Micrococcales</taxon>
        <taxon>Micrococcaceae</taxon>
        <taxon>Arthrobacter</taxon>
    </lineage>
</organism>
<keyword evidence="2" id="KW-0472">Membrane</keyword>
<proteinExistence type="predicted"/>
<reference evidence="3 4" key="1">
    <citation type="submission" date="2018-01" db="EMBL/GenBank/DDBJ databases">
        <title>Arthrobacter sp. nov., from glaciers in China.</title>
        <authorList>
            <person name="Liu Q."/>
            <person name="Xin Y.-H."/>
        </authorList>
    </citation>
    <scope>NUCLEOTIDE SEQUENCE [LARGE SCALE GENOMIC DNA]</scope>
    <source>
        <strain evidence="3 4">HLT2-12-2</strain>
    </source>
</reference>
<feature type="transmembrane region" description="Helical" evidence="2">
    <location>
        <begin position="249"/>
        <end position="270"/>
    </location>
</feature>
<feature type="compositionally biased region" description="Polar residues" evidence="1">
    <location>
        <begin position="279"/>
        <end position="298"/>
    </location>
</feature>
<dbReference type="RefSeq" id="WP_103465140.1">
    <property type="nucleotide sequence ID" value="NZ_PPXC01000005.1"/>
</dbReference>
<keyword evidence="4" id="KW-1185">Reference proteome</keyword>
<dbReference type="Gene3D" id="2.60.120.260">
    <property type="entry name" value="Galactose-binding domain-like"/>
    <property type="match status" value="1"/>
</dbReference>
<gene>
    <name evidence="3" type="ORF">CVS27_07600</name>
</gene>
<dbReference type="Proteomes" id="UP000237061">
    <property type="component" value="Unassembled WGS sequence"/>
</dbReference>
<keyword evidence="2" id="KW-1133">Transmembrane helix</keyword>
<dbReference type="AlphaFoldDB" id="A0A2S3ZWY2"/>
<feature type="region of interest" description="Disordered" evidence="1">
    <location>
        <begin position="279"/>
        <end position="300"/>
    </location>
</feature>
<keyword evidence="2" id="KW-0812">Transmembrane</keyword>
<sequence>MPQPIDVGSILGGRYKVTGRILASAENDVILDGLDQVLNRPVSILVSAVDNSANLTQSAREVAIGTRVSGVSILDLGVQDQATYLIAARTSPAELLDLVVPTDAVEQVYQEPFFTDTLGTEIFGKARDAAPVSSAYVYEDNSPMTPAHPLPPVRQTPAPTPPTAAVAAAAIPAVEPSSLAPGTPSKVTLWDEDDYGFINEDHEETVAQERRAGTFPAAARQASNDYVADDLLDEDDDDDRNAPRISGRLLTGAIVSVLLIGALIFALQHIGTLFNGSSNQAGTSSSATPPPTEAQSPSAAPVPAAVAPVIKGLTDITTYAPGVQNYGEAYFPRLKDAIDGNKGTYWPTVEFSNADFANLTEGVDLVVELAEESTISSVTINQLAGSGGQFNILTNSKPEIAGATKIGSGSFSSPDFTLKAAPGVKAKYVIISFTELPKLQPFVTYPFGLKITEISIS</sequence>
<evidence type="ECO:0000256" key="1">
    <source>
        <dbReference type="SAM" id="MobiDB-lite"/>
    </source>
</evidence>
<evidence type="ECO:0000313" key="3">
    <source>
        <dbReference type="EMBL" id="POH73785.1"/>
    </source>
</evidence>
<dbReference type="EMBL" id="PPXC01000005">
    <property type="protein sequence ID" value="POH73785.1"/>
    <property type="molecule type" value="Genomic_DNA"/>
</dbReference>
<evidence type="ECO:0000313" key="4">
    <source>
        <dbReference type="Proteomes" id="UP000237061"/>
    </source>
</evidence>
<evidence type="ECO:0000256" key="2">
    <source>
        <dbReference type="SAM" id="Phobius"/>
    </source>
</evidence>
<accession>A0A2S3ZWY2</accession>
<comment type="caution">
    <text evidence="3">The sequence shown here is derived from an EMBL/GenBank/DDBJ whole genome shotgun (WGS) entry which is preliminary data.</text>
</comment>